<accession>A0A6J5JLE7</accession>
<dbReference type="EMBL" id="CABWIL020000032">
    <property type="protein sequence ID" value="CAB3972300.1"/>
    <property type="molecule type" value="Genomic_DNA"/>
</dbReference>
<dbReference type="RefSeq" id="WP_175223074.1">
    <property type="nucleotide sequence ID" value="NZ_CABWIL020000032.1"/>
</dbReference>
<reference evidence="1 2" key="1">
    <citation type="submission" date="2020-04" db="EMBL/GenBank/DDBJ databases">
        <authorList>
            <person name="Depoorter E."/>
        </authorList>
    </citation>
    <scope>NUCLEOTIDE SEQUENCE [LARGE SCALE GENOMIC DNA]</scope>
    <source>
        <strain evidence="1 2">BCC0217</strain>
    </source>
</reference>
<organism evidence="1 2">
    <name type="scientific">Burkholderia aenigmatica</name>
    <dbReference type="NCBI Taxonomy" id="2015348"/>
    <lineage>
        <taxon>Bacteria</taxon>
        <taxon>Pseudomonadati</taxon>
        <taxon>Pseudomonadota</taxon>
        <taxon>Betaproteobacteria</taxon>
        <taxon>Burkholderiales</taxon>
        <taxon>Burkholderiaceae</taxon>
        <taxon>Burkholderia</taxon>
        <taxon>Burkholderia cepacia complex</taxon>
    </lineage>
</organism>
<gene>
    <name evidence="1" type="ORF">BLA3211_06899</name>
</gene>
<dbReference type="AlphaFoldDB" id="A0A6J5JLE7"/>
<evidence type="ECO:0000313" key="2">
    <source>
        <dbReference type="Proteomes" id="UP000494301"/>
    </source>
</evidence>
<dbReference type="Proteomes" id="UP000494301">
    <property type="component" value="Unassembled WGS sequence"/>
</dbReference>
<name>A0A6J5JLE7_9BURK</name>
<proteinExistence type="predicted"/>
<sequence>MNKTLTAAERATIMDACQSISRSADALKNCHTVDGDWGDDLDAKAFYDAELRLLERLTALLAAQQPKPQCTCDMRTKVLGDGCAICQPESRAEVTDDDKLDAERYRWLREQSNDPNVLPRIEAVRWEAIDESANGGEGLRMKSLDAAIDAARAGEGQC</sequence>
<evidence type="ECO:0000313" key="1">
    <source>
        <dbReference type="EMBL" id="CAB3972300.1"/>
    </source>
</evidence>
<protein>
    <submittedName>
        <fullName evidence="1">Uncharacterized protein</fullName>
    </submittedName>
</protein>